<evidence type="ECO:0000313" key="2">
    <source>
        <dbReference type="EMBL" id="KAK7362076.1"/>
    </source>
</evidence>
<evidence type="ECO:0000313" key="3">
    <source>
        <dbReference type="Proteomes" id="UP001367508"/>
    </source>
</evidence>
<dbReference type="AlphaFoldDB" id="A0AAN9R7J3"/>
<evidence type="ECO:0000256" key="1">
    <source>
        <dbReference type="SAM" id="MobiDB-lite"/>
    </source>
</evidence>
<keyword evidence="3" id="KW-1185">Reference proteome</keyword>
<dbReference type="EMBL" id="JAYMYQ010000001">
    <property type="protein sequence ID" value="KAK7362076.1"/>
    <property type="molecule type" value="Genomic_DNA"/>
</dbReference>
<comment type="caution">
    <text evidence="2">The sequence shown here is derived from an EMBL/GenBank/DDBJ whole genome shotgun (WGS) entry which is preliminary data.</text>
</comment>
<accession>A0AAN9R7J3</accession>
<name>A0AAN9R7J3_CANGL</name>
<proteinExistence type="predicted"/>
<dbReference type="Proteomes" id="UP001367508">
    <property type="component" value="Unassembled WGS sequence"/>
</dbReference>
<protein>
    <submittedName>
        <fullName evidence="2">Uncharacterized protein</fullName>
    </submittedName>
</protein>
<reference evidence="2 3" key="1">
    <citation type="submission" date="2024-01" db="EMBL/GenBank/DDBJ databases">
        <title>The genomes of 5 underutilized Papilionoideae crops provide insights into root nodulation and disease resistanc.</title>
        <authorList>
            <person name="Jiang F."/>
        </authorList>
    </citation>
    <scope>NUCLEOTIDE SEQUENCE [LARGE SCALE GENOMIC DNA]</scope>
    <source>
        <strain evidence="2">LVBAO_FW01</strain>
        <tissue evidence="2">Leaves</tissue>
    </source>
</reference>
<feature type="compositionally biased region" description="Basic and acidic residues" evidence="1">
    <location>
        <begin position="16"/>
        <end position="25"/>
    </location>
</feature>
<organism evidence="2 3">
    <name type="scientific">Canavalia gladiata</name>
    <name type="common">Sword bean</name>
    <name type="synonym">Dolichos gladiatus</name>
    <dbReference type="NCBI Taxonomy" id="3824"/>
    <lineage>
        <taxon>Eukaryota</taxon>
        <taxon>Viridiplantae</taxon>
        <taxon>Streptophyta</taxon>
        <taxon>Embryophyta</taxon>
        <taxon>Tracheophyta</taxon>
        <taxon>Spermatophyta</taxon>
        <taxon>Magnoliopsida</taxon>
        <taxon>eudicotyledons</taxon>
        <taxon>Gunneridae</taxon>
        <taxon>Pentapetalae</taxon>
        <taxon>rosids</taxon>
        <taxon>fabids</taxon>
        <taxon>Fabales</taxon>
        <taxon>Fabaceae</taxon>
        <taxon>Papilionoideae</taxon>
        <taxon>50 kb inversion clade</taxon>
        <taxon>NPAAA clade</taxon>
        <taxon>indigoferoid/millettioid clade</taxon>
        <taxon>Phaseoleae</taxon>
        <taxon>Canavalia</taxon>
    </lineage>
</organism>
<gene>
    <name evidence="2" type="ORF">VNO77_04176</name>
</gene>
<feature type="region of interest" description="Disordered" evidence="1">
    <location>
        <begin position="1"/>
        <end position="25"/>
    </location>
</feature>
<sequence>MRRERNELAWGSASKMGEKPKRKEGGLLSPGRLHWQLHILWLEALLSFGKHQEQAPSYSFGARNSSSFEVAFLSGMNSEYNNCIYTVLANKSDLGNQSYLEVEVFDFKDVCNINDLRQADNVQSVYMVENKSRKFLLAQGSCMPRLGSGHNSELIEHEDT</sequence>